<gene>
    <name evidence="2" type="ORF">CLV78_101413</name>
</gene>
<sequence length="111" mass="12243">MAESMSIAELLPEGWASLEFEPFSDGVEICRLFSGGPDVALLRYCEGASVRRHRHTGLETILVLSGSQSDERGTYPAGSIVFNPVGTDHRVWSTDGCTVLIQWEKPVEFLE</sequence>
<evidence type="ECO:0000313" key="2">
    <source>
        <dbReference type="EMBL" id="PRY26318.1"/>
    </source>
</evidence>
<dbReference type="OrthoDB" id="9801227at2"/>
<evidence type="ECO:0000313" key="3">
    <source>
        <dbReference type="Proteomes" id="UP000239480"/>
    </source>
</evidence>
<dbReference type="AlphaFoldDB" id="A0A2T0RYS4"/>
<dbReference type="InterPro" id="IPR011051">
    <property type="entry name" value="RmlC_Cupin_sf"/>
</dbReference>
<keyword evidence="3" id="KW-1185">Reference proteome</keyword>
<proteinExistence type="predicted"/>
<dbReference type="InterPro" id="IPR014710">
    <property type="entry name" value="RmlC-like_jellyroll"/>
</dbReference>
<protein>
    <submittedName>
        <fullName evidence="2">ChrR-like anti-ECFsigma factor</fullName>
    </submittedName>
</protein>
<comment type="caution">
    <text evidence="2">The sequence shown here is derived from an EMBL/GenBank/DDBJ whole genome shotgun (WGS) entry which is preliminary data.</text>
</comment>
<dbReference type="Proteomes" id="UP000239480">
    <property type="component" value="Unassembled WGS sequence"/>
</dbReference>
<feature type="domain" description="ChrR-like cupin" evidence="1">
    <location>
        <begin position="17"/>
        <end position="101"/>
    </location>
</feature>
<name>A0A2T0RYS4_9RHOB</name>
<dbReference type="EMBL" id="PVTD01000001">
    <property type="protein sequence ID" value="PRY26318.1"/>
    <property type="molecule type" value="Genomic_DNA"/>
</dbReference>
<dbReference type="InterPro" id="IPR025979">
    <property type="entry name" value="ChrR-like_cupin_dom"/>
</dbReference>
<dbReference type="Gene3D" id="2.60.120.10">
    <property type="entry name" value="Jelly Rolls"/>
    <property type="match status" value="1"/>
</dbReference>
<dbReference type="SUPFAM" id="SSF51182">
    <property type="entry name" value="RmlC-like cupins"/>
    <property type="match status" value="1"/>
</dbReference>
<accession>A0A2T0RYS4</accession>
<organism evidence="2 3">
    <name type="scientific">Aliiruegeria haliotis</name>
    <dbReference type="NCBI Taxonomy" id="1280846"/>
    <lineage>
        <taxon>Bacteria</taxon>
        <taxon>Pseudomonadati</taxon>
        <taxon>Pseudomonadota</taxon>
        <taxon>Alphaproteobacteria</taxon>
        <taxon>Rhodobacterales</taxon>
        <taxon>Roseobacteraceae</taxon>
        <taxon>Aliiruegeria</taxon>
    </lineage>
</organism>
<reference evidence="2 3" key="1">
    <citation type="submission" date="2018-03" db="EMBL/GenBank/DDBJ databases">
        <title>Genomic Encyclopedia of Archaeal and Bacterial Type Strains, Phase II (KMG-II): from individual species to whole genera.</title>
        <authorList>
            <person name="Goeker M."/>
        </authorList>
    </citation>
    <scope>NUCLEOTIDE SEQUENCE [LARGE SCALE GENOMIC DNA]</scope>
    <source>
        <strain evidence="2 3">DSM 29328</strain>
    </source>
</reference>
<evidence type="ECO:0000259" key="1">
    <source>
        <dbReference type="Pfam" id="PF12973"/>
    </source>
</evidence>
<dbReference type="Pfam" id="PF12973">
    <property type="entry name" value="Cupin_7"/>
    <property type="match status" value="1"/>
</dbReference>
<dbReference type="RefSeq" id="WP_106203103.1">
    <property type="nucleotide sequence ID" value="NZ_PVTD01000001.1"/>
</dbReference>